<dbReference type="AlphaFoldDB" id="A0AAU7KLF0"/>
<reference evidence="1" key="1">
    <citation type="submission" date="2022-06" db="EMBL/GenBank/DDBJ databases">
        <title>A novel DMS-producing enzyme.</title>
        <authorList>
            <person name="Zhang Y."/>
        </authorList>
    </citation>
    <scope>NUCLEOTIDE SEQUENCE</scope>
    <source>
        <strain evidence="1">RT37</strain>
    </source>
</reference>
<dbReference type="InterPro" id="IPR001920">
    <property type="entry name" value="Asp/Glu_race"/>
</dbReference>
<dbReference type="Pfam" id="PF01177">
    <property type="entry name" value="Asp_Glu_race"/>
    <property type="match status" value="1"/>
</dbReference>
<dbReference type="RefSeq" id="WP_146164632.1">
    <property type="nucleotide sequence ID" value="NZ_CP098827.1"/>
</dbReference>
<protein>
    <submittedName>
        <fullName evidence="1">Aspartate/glutamate racemase family protein</fullName>
    </submittedName>
</protein>
<sequence length="242" mass="26012">MRVAMEEAPLGVLCLDSSFTKPLGHLRNPDTFRHPIRYEVLQGIDIPRLLHAPGDELGALLVDRARRLEREGVCAIAGSCGFMARYQERVAAAVTVPVVLSSLTLLPWLASVHGGTGRIGVLTADSGALKRAHFVGAGWQGPLPVVQGLEDGDEFRQVILEGRRDDLDLAAMAQELAQATRRLKAQAPLDAVVLECTDLSAFVEVVRREAGCPVYDIVPALELILRSAAGRQQSAPDPLVTG</sequence>
<proteinExistence type="predicted"/>
<organism evidence="1">
    <name type="scientific">Halomonas sp. RT37</name>
    <dbReference type="NCBI Taxonomy" id="2950872"/>
    <lineage>
        <taxon>Bacteria</taxon>
        <taxon>Pseudomonadati</taxon>
        <taxon>Pseudomonadota</taxon>
        <taxon>Gammaproteobacteria</taxon>
        <taxon>Oceanospirillales</taxon>
        <taxon>Halomonadaceae</taxon>
        <taxon>Halomonas</taxon>
    </lineage>
</organism>
<gene>
    <name evidence="1" type="ORF">NFG58_05855</name>
</gene>
<name>A0AAU7KLF0_9GAMM</name>
<dbReference type="InterPro" id="IPR015942">
    <property type="entry name" value="Asp/Glu/hydantoin_racemase"/>
</dbReference>
<dbReference type="EMBL" id="CP098827">
    <property type="protein sequence ID" value="XBO72234.1"/>
    <property type="molecule type" value="Genomic_DNA"/>
</dbReference>
<accession>A0AAU7KLF0</accession>
<dbReference type="GO" id="GO:0047661">
    <property type="term" value="F:amino-acid racemase activity"/>
    <property type="evidence" value="ECO:0007669"/>
    <property type="project" value="InterPro"/>
</dbReference>
<dbReference type="Gene3D" id="3.40.50.1860">
    <property type="match status" value="2"/>
</dbReference>
<evidence type="ECO:0000313" key="1">
    <source>
        <dbReference type="EMBL" id="XBO72234.1"/>
    </source>
</evidence>